<feature type="region of interest" description="Disordered" evidence="1">
    <location>
        <begin position="1"/>
        <end position="34"/>
    </location>
</feature>
<evidence type="ECO:0000313" key="2">
    <source>
        <dbReference type="EMBL" id="GIY45691.1"/>
    </source>
</evidence>
<feature type="compositionally biased region" description="Polar residues" evidence="1">
    <location>
        <begin position="25"/>
        <end position="34"/>
    </location>
</feature>
<organism evidence="2 3">
    <name type="scientific">Caerostris darwini</name>
    <dbReference type="NCBI Taxonomy" id="1538125"/>
    <lineage>
        <taxon>Eukaryota</taxon>
        <taxon>Metazoa</taxon>
        <taxon>Ecdysozoa</taxon>
        <taxon>Arthropoda</taxon>
        <taxon>Chelicerata</taxon>
        <taxon>Arachnida</taxon>
        <taxon>Araneae</taxon>
        <taxon>Araneomorphae</taxon>
        <taxon>Entelegynae</taxon>
        <taxon>Araneoidea</taxon>
        <taxon>Araneidae</taxon>
        <taxon>Caerostris</taxon>
    </lineage>
</organism>
<accession>A0AAV4TKV5</accession>
<dbReference type="Proteomes" id="UP001054837">
    <property type="component" value="Unassembled WGS sequence"/>
</dbReference>
<gene>
    <name evidence="2" type="ORF">CDAR_564411</name>
</gene>
<keyword evidence="3" id="KW-1185">Reference proteome</keyword>
<feature type="compositionally biased region" description="Polar residues" evidence="1">
    <location>
        <begin position="1"/>
        <end position="10"/>
    </location>
</feature>
<proteinExistence type="predicted"/>
<dbReference type="AlphaFoldDB" id="A0AAV4TKV5"/>
<evidence type="ECO:0000313" key="3">
    <source>
        <dbReference type="Proteomes" id="UP001054837"/>
    </source>
</evidence>
<reference evidence="2 3" key="1">
    <citation type="submission" date="2021-06" db="EMBL/GenBank/DDBJ databases">
        <title>Caerostris darwini draft genome.</title>
        <authorList>
            <person name="Kono N."/>
            <person name="Arakawa K."/>
        </authorList>
    </citation>
    <scope>NUCLEOTIDE SEQUENCE [LARGE SCALE GENOMIC DNA]</scope>
</reference>
<comment type="caution">
    <text evidence="2">The sequence shown here is derived from an EMBL/GenBank/DDBJ whole genome shotgun (WGS) entry which is preliminary data.</text>
</comment>
<evidence type="ECO:0000256" key="1">
    <source>
        <dbReference type="SAM" id="MobiDB-lite"/>
    </source>
</evidence>
<dbReference type="EMBL" id="BPLQ01009655">
    <property type="protein sequence ID" value="GIY45691.1"/>
    <property type="molecule type" value="Genomic_DNA"/>
</dbReference>
<sequence>MSYYEQTTEYPTEIPEGLGEHDLPENTTKSSPASSKSLWQSFCLSGLDQKILAILHQPQTPTSGTRKPDFLPTLPPLFPTTEKPDYWFPHIDFSFAFLLLYVPFFDKCSLQLINAPLSSYSGIPAVCLCANVGKRIKLDFFSPSGEIFPQSHSSVSCVVRWYIEK</sequence>
<name>A0AAV4TKV5_9ARAC</name>
<protein>
    <submittedName>
        <fullName evidence="2">Uncharacterized protein</fullName>
    </submittedName>
</protein>